<dbReference type="STRING" id="307972.A0A2G8K660"/>
<feature type="domain" description="Deacetylase sirtuin-type" evidence="5">
    <location>
        <begin position="1"/>
        <end position="166"/>
    </location>
</feature>
<dbReference type="InterPro" id="IPR026591">
    <property type="entry name" value="Sirtuin_cat_small_dom_sf"/>
</dbReference>
<evidence type="ECO:0000313" key="7">
    <source>
        <dbReference type="Proteomes" id="UP000230750"/>
    </source>
</evidence>
<accession>A0A2G8K660</accession>
<protein>
    <submittedName>
        <fullName evidence="6">Putative NAD-dependent protein deacylase sirtuin-5, mitochondrial-like</fullName>
    </submittedName>
</protein>
<comment type="caution">
    <text evidence="3">Lacks conserved residue(s) required for the propagation of feature annotation.</text>
</comment>
<dbReference type="InterPro" id="IPR050134">
    <property type="entry name" value="NAD-dep_sirtuin_deacylases"/>
</dbReference>
<dbReference type="PROSITE" id="PS50305">
    <property type="entry name" value="SIRTUIN"/>
    <property type="match status" value="1"/>
</dbReference>
<dbReference type="Pfam" id="PF02146">
    <property type="entry name" value="SIR2"/>
    <property type="match status" value="1"/>
</dbReference>
<evidence type="ECO:0000313" key="6">
    <source>
        <dbReference type="EMBL" id="PIK43435.1"/>
    </source>
</evidence>
<dbReference type="PANTHER" id="PTHR11085">
    <property type="entry name" value="NAD-DEPENDENT PROTEIN DEACYLASE SIRTUIN-5, MITOCHONDRIAL-RELATED"/>
    <property type="match status" value="1"/>
</dbReference>
<organism evidence="6 7">
    <name type="scientific">Stichopus japonicus</name>
    <name type="common">Sea cucumber</name>
    <dbReference type="NCBI Taxonomy" id="307972"/>
    <lineage>
        <taxon>Eukaryota</taxon>
        <taxon>Metazoa</taxon>
        <taxon>Echinodermata</taxon>
        <taxon>Eleutherozoa</taxon>
        <taxon>Echinozoa</taxon>
        <taxon>Holothuroidea</taxon>
        <taxon>Aspidochirotacea</taxon>
        <taxon>Aspidochirotida</taxon>
        <taxon>Stichopodidae</taxon>
        <taxon>Apostichopus</taxon>
    </lineage>
</organism>
<name>A0A2G8K660_STIJA</name>
<dbReference type="GO" id="GO:0070403">
    <property type="term" value="F:NAD+ binding"/>
    <property type="evidence" value="ECO:0007669"/>
    <property type="project" value="InterPro"/>
</dbReference>
<dbReference type="InterPro" id="IPR029035">
    <property type="entry name" value="DHS-like_NAD/FAD-binding_dom"/>
</dbReference>
<dbReference type="PANTHER" id="PTHR11085:SF10">
    <property type="entry name" value="NAD-DEPENDENT PROTEIN DEACYLASE SIRTUIN-5, MITOCHONDRIAL-RELATED"/>
    <property type="match status" value="1"/>
</dbReference>
<evidence type="ECO:0000256" key="3">
    <source>
        <dbReference type="PROSITE-ProRule" id="PRU00236"/>
    </source>
</evidence>
<evidence type="ECO:0000256" key="4">
    <source>
        <dbReference type="SAM" id="MobiDB-lite"/>
    </source>
</evidence>
<evidence type="ECO:0000256" key="2">
    <source>
        <dbReference type="ARBA" id="ARBA00023027"/>
    </source>
</evidence>
<dbReference type="Proteomes" id="UP000230750">
    <property type="component" value="Unassembled WGS sequence"/>
</dbReference>
<dbReference type="GO" id="GO:0005634">
    <property type="term" value="C:nucleus"/>
    <property type="evidence" value="ECO:0007669"/>
    <property type="project" value="TreeGrafter"/>
</dbReference>
<sequence length="169" mass="18455">MSGRVWVRGLEEGSGLGVWVRGLGQDVSNVVLEKPEINPLVPALQGRGMPEPNANSTPIPEKDLPRCQEDGCDSLVRPHVVWFGESLNDEVLRKTDEELESCDLCLVVGTSSVVYPAAMFAPMLASRGVTVAEFNMEETKLLSLKYHFHGAAGEFVPQALARHESEPVE</sequence>
<keyword evidence="7" id="KW-1185">Reference proteome</keyword>
<evidence type="ECO:0000256" key="1">
    <source>
        <dbReference type="ARBA" id="ARBA00022679"/>
    </source>
</evidence>
<dbReference type="InterPro" id="IPR003000">
    <property type="entry name" value="Sirtuin"/>
</dbReference>
<dbReference type="SUPFAM" id="SSF52467">
    <property type="entry name" value="DHS-like NAD/FAD-binding domain"/>
    <property type="match status" value="1"/>
</dbReference>
<evidence type="ECO:0000259" key="5">
    <source>
        <dbReference type="PROSITE" id="PS50305"/>
    </source>
</evidence>
<comment type="caution">
    <text evidence="6">The sequence shown here is derived from an EMBL/GenBank/DDBJ whole genome shotgun (WGS) entry which is preliminary data.</text>
</comment>
<dbReference type="Gene3D" id="3.40.50.1220">
    <property type="entry name" value="TPP-binding domain"/>
    <property type="match status" value="1"/>
</dbReference>
<dbReference type="AlphaFoldDB" id="A0A2G8K660"/>
<reference evidence="6 7" key="1">
    <citation type="journal article" date="2017" name="PLoS Biol.">
        <title>The sea cucumber genome provides insights into morphological evolution and visceral regeneration.</title>
        <authorList>
            <person name="Zhang X."/>
            <person name="Sun L."/>
            <person name="Yuan J."/>
            <person name="Sun Y."/>
            <person name="Gao Y."/>
            <person name="Zhang L."/>
            <person name="Li S."/>
            <person name="Dai H."/>
            <person name="Hamel J.F."/>
            <person name="Liu C."/>
            <person name="Yu Y."/>
            <person name="Liu S."/>
            <person name="Lin W."/>
            <person name="Guo K."/>
            <person name="Jin S."/>
            <person name="Xu P."/>
            <person name="Storey K.B."/>
            <person name="Huan P."/>
            <person name="Zhang T."/>
            <person name="Zhou Y."/>
            <person name="Zhang J."/>
            <person name="Lin C."/>
            <person name="Li X."/>
            <person name="Xing L."/>
            <person name="Huo D."/>
            <person name="Sun M."/>
            <person name="Wang L."/>
            <person name="Mercier A."/>
            <person name="Li F."/>
            <person name="Yang H."/>
            <person name="Xiang J."/>
        </authorList>
    </citation>
    <scope>NUCLEOTIDE SEQUENCE [LARGE SCALE GENOMIC DNA]</scope>
    <source>
        <strain evidence="6">Shaxun</strain>
        <tissue evidence="6">Muscle</tissue>
    </source>
</reference>
<dbReference type="OrthoDB" id="424302at2759"/>
<keyword evidence="2" id="KW-0520">NAD</keyword>
<feature type="region of interest" description="Disordered" evidence="4">
    <location>
        <begin position="42"/>
        <end position="65"/>
    </location>
</feature>
<gene>
    <name evidence="6" type="ORF">BSL78_19721</name>
</gene>
<proteinExistence type="predicted"/>
<dbReference type="GO" id="GO:0017136">
    <property type="term" value="F:histone deacetylase activity, NAD-dependent"/>
    <property type="evidence" value="ECO:0007669"/>
    <property type="project" value="TreeGrafter"/>
</dbReference>
<dbReference type="EMBL" id="MRZV01000851">
    <property type="protein sequence ID" value="PIK43435.1"/>
    <property type="molecule type" value="Genomic_DNA"/>
</dbReference>
<dbReference type="Gene3D" id="3.30.1600.10">
    <property type="entry name" value="SIR2/SIRT2 'Small Domain"/>
    <property type="match status" value="1"/>
</dbReference>
<keyword evidence="1" id="KW-0808">Transferase</keyword>
<dbReference type="InterPro" id="IPR026590">
    <property type="entry name" value="Ssirtuin_cat_dom"/>
</dbReference>